<dbReference type="AlphaFoldDB" id="K5DAG5"/>
<evidence type="ECO:0000313" key="2">
    <source>
        <dbReference type="EMBL" id="EKJ99452.1"/>
    </source>
</evidence>
<sequence length="43" mass="4812">MWLDNRESQVDCSQTPNAGNGCGPSVTINHMVRMVALEKTHRQ</sequence>
<dbReference type="EMBL" id="AMCW01000145">
    <property type="protein sequence ID" value="EKJ99452.1"/>
    <property type="molecule type" value="Genomic_DNA"/>
</dbReference>
<evidence type="ECO:0000256" key="1">
    <source>
        <dbReference type="SAM" id="MobiDB-lite"/>
    </source>
</evidence>
<evidence type="ECO:0000313" key="3">
    <source>
        <dbReference type="Proteomes" id="UP000007993"/>
    </source>
</evidence>
<name>K5DAG5_RHOBT</name>
<accession>K5DAG5</accession>
<organism evidence="2 3">
    <name type="scientific">Rhodopirellula baltica SH28</name>
    <dbReference type="NCBI Taxonomy" id="993517"/>
    <lineage>
        <taxon>Bacteria</taxon>
        <taxon>Pseudomonadati</taxon>
        <taxon>Planctomycetota</taxon>
        <taxon>Planctomycetia</taxon>
        <taxon>Pirellulales</taxon>
        <taxon>Pirellulaceae</taxon>
        <taxon>Rhodopirellula</taxon>
    </lineage>
</organism>
<protein>
    <submittedName>
        <fullName evidence="2">Uncharacterized protein</fullName>
    </submittedName>
</protein>
<feature type="region of interest" description="Disordered" evidence="1">
    <location>
        <begin position="1"/>
        <end position="25"/>
    </location>
</feature>
<proteinExistence type="predicted"/>
<gene>
    <name evidence="2" type="ORF">RBSH_05208</name>
</gene>
<dbReference type="Proteomes" id="UP000007993">
    <property type="component" value="Unassembled WGS sequence"/>
</dbReference>
<comment type="caution">
    <text evidence="2">The sequence shown here is derived from an EMBL/GenBank/DDBJ whole genome shotgun (WGS) entry which is preliminary data.</text>
</comment>
<reference evidence="2 3" key="1">
    <citation type="journal article" date="2013" name="Mar. Genomics">
        <title>Expression of sulfatases in Rhodopirellula baltica and the diversity of sulfatases in the genus Rhodopirellula.</title>
        <authorList>
            <person name="Wegner C.E."/>
            <person name="Richter-Heitmann T."/>
            <person name="Klindworth A."/>
            <person name="Klockow C."/>
            <person name="Richter M."/>
            <person name="Achstetter T."/>
            <person name="Glockner F.O."/>
            <person name="Harder J."/>
        </authorList>
    </citation>
    <scope>NUCLEOTIDE SEQUENCE [LARGE SCALE GENOMIC DNA]</scope>
    <source>
        <strain evidence="2 3">SH28</strain>
    </source>
</reference>
<dbReference type="PATRIC" id="fig|993517.3.peg.5637"/>